<evidence type="ECO:0000313" key="1">
    <source>
        <dbReference type="EMBL" id="GFS43324.1"/>
    </source>
</evidence>
<dbReference type="OrthoDB" id="6260718at2759"/>
<sequence>MFHEDSAVAINIGRVAVKVPPFWRPKELDIVGDIILNPPAEKPYTTLLIRLCSQYADSKEQRLRDLISGILLNDRKPSRLLLEMRNKAVNRISEELLKTLFLQRLPIPVQQILAILNDQLVEIADGIMVVAGYTSSIDAQNQDLKTMLMDISSLLSRLETRKPERHFRRLSKNRNFGNQEHCWLYLSDRTSKSEFLIGTEANISVVSLTLALKHRPSVSLELLAVNGTAISTYGQRLLTLDLGLRRVFRWPFIIAAVSQPIIRAHFFLHHGLLIE</sequence>
<protein>
    <submittedName>
        <fullName evidence="1">Retrovirus-related Pol polyprotein from transposon 297</fullName>
    </submittedName>
</protein>
<name>A0A8X6IHG7_NEPPI</name>
<dbReference type="AlphaFoldDB" id="A0A8X6IHG7"/>
<dbReference type="EMBL" id="BMAW01090162">
    <property type="protein sequence ID" value="GFS43324.1"/>
    <property type="molecule type" value="Genomic_DNA"/>
</dbReference>
<reference evidence="1" key="1">
    <citation type="submission" date="2020-08" db="EMBL/GenBank/DDBJ databases">
        <title>Multicomponent nature underlies the extraordinary mechanical properties of spider dragline silk.</title>
        <authorList>
            <person name="Kono N."/>
            <person name="Nakamura H."/>
            <person name="Mori M."/>
            <person name="Yoshida Y."/>
            <person name="Ohtoshi R."/>
            <person name="Malay A.D."/>
            <person name="Moran D.A.P."/>
            <person name="Tomita M."/>
            <person name="Numata K."/>
            <person name="Arakawa K."/>
        </authorList>
    </citation>
    <scope>NUCLEOTIDE SEQUENCE</scope>
</reference>
<organism evidence="1 2">
    <name type="scientific">Nephila pilipes</name>
    <name type="common">Giant wood spider</name>
    <name type="synonym">Nephila maculata</name>
    <dbReference type="NCBI Taxonomy" id="299642"/>
    <lineage>
        <taxon>Eukaryota</taxon>
        <taxon>Metazoa</taxon>
        <taxon>Ecdysozoa</taxon>
        <taxon>Arthropoda</taxon>
        <taxon>Chelicerata</taxon>
        <taxon>Arachnida</taxon>
        <taxon>Araneae</taxon>
        <taxon>Araneomorphae</taxon>
        <taxon>Entelegynae</taxon>
        <taxon>Araneoidea</taxon>
        <taxon>Nephilidae</taxon>
        <taxon>Nephila</taxon>
    </lineage>
</organism>
<dbReference type="Proteomes" id="UP000887013">
    <property type="component" value="Unassembled WGS sequence"/>
</dbReference>
<dbReference type="PANTHER" id="PTHR33327:SF3">
    <property type="entry name" value="RNA-DIRECTED DNA POLYMERASE"/>
    <property type="match status" value="1"/>
</dbReference>
<keyword evidence="2" id="KW-1185">Reference proteome</keyword>
<dbReference type="PANTHER" id="PTHR33327">
    <property type="entry name" value="ENDONUCLEASE"/>
    <property type="match status" value="1"/>
</dbReference>
<gene>
    <name evidence="1" type="primary">pol_3429</name>
    <name evidence="1" type="ORF">NPIL_292561</name>
</gene>
<evidence type="ECO:0000313" key="2">
    <source>
        <dbReference type="Proteomes" id="UP000887013"/>
    </source>
</evidence>
<comment type="caution">
    <text evidence="1">The sequence shown here is derived from an EMBL/GenBank/DDBJ whole genome shotgun (WGS) entry which is preliminary data.</text>
</comment>
<proteinExistence type="predicted"/>
<accession>A0A8X6IHG7</accession>